<comment type="pathway">
    <text evidence="1">Carbohydrate acid metabolism.</text>
</comment>
<reference evidence="10 11" key="1">
    <citation type="submission" date="2023-07" db="EMBL/GenBank/DDBJ databases">
        <title>Sorghum-associated microbial communities from plants grown in Nebraska, USA.</title>
        <authorList>
            <person name="Schachtman D."/>
        </authorList>
    </citation>
    <scope>NUCLEOTIDE SEQUENCE [LARGE SCALE GENOMIC DNA]</scope>
    <source>
        <strain evidence="10 11">BE313</strain>
    </source>
</reference>
<comment type="caution">
    <text evidence="10">The sequence shown here is derived from an EMBL/GenBank/DDBJ whole genome shotgun (WGS) entry which is preliminary data.</text>
</comment>
<evidence type="ECO:0000256" key="5">
    <source>
        <dbReference type="ARBA" id="ARBA00022741"/>
    </source>
</evidence>
<dbReference type="Proteomes" id="UP001180487">
    <property type="component" value="Unassembled WGS sequence"/>
</dbReference>
<proteinExistence type="inferred from homology"/>
<dbReference type="NCBIfam" id="TIGR01313">
    <property type="entry name" value="therm_gnt_kin"/>
    <property type="match status" value="1"/>
</dbReference>
<accession>A0ABU2CFA2</accession>
<keyword evidence="5 9" id="KW-0547">Nucleotide-binding</keyword>
<dbReference type="PANTHER" id="PTHR43442">
    <property type="entry name" value="GLUCONOKINASE-RELATED"/>
    <property type="match status" value="1"/>
</dbReference>
<evidence type="ECO:0000256" key="6">
    <source>
        <dbReference type="ARBA" id="ARBA00022777"/>
    </source>
</evidence>
<keyword evidence="6 9" id="KW-0418">Kinase</keyword>
<dbReference type="GO" id="GO:0046316">
    <property type="term" value="F:gluconokinase activity"/>
    <property type="evidence" value="ECO:0007669"/>
    <property type="project" value="UniProtKB-EC"/>
</dbReference>
<evidence type="ECO:0000256" key="2">
    <source>
        <dbReference type="ARBA" id="ARBA00008420"/>
    </source>
</evidence>
<evidence type="ECO:0000256" key="7">
    <source>
        <dbReference type="ARBA" id="ARBA00022840"/>
    </source>
</evidence>
<organism evidence="10 11">
    <name type="scientific">Rhodoferax ferrireducens</name>
    <dbReference type="NCBI Taxonomy" id="192843"/>
    <lineage>
        <taxon>Bacteria</taxon>
        <taxon>Pseudomonadati</taxon>
        <taxon>Pseudomonadota</taxon>
        <taxon>Betaproteobacteria</taxon>
        <taxon>Burkholderiales</taxon>
        <taxon>Comamonadaceae</taxon>
        <taxon>Rhodoferax</taxon>
    </lineage>
</organism>
<protein>
    <recommendedName>
        <fullName evidence="3 9">Gluconokinase</fullName>
        <ecNumber evidence="3 9">2.7.1.12</ecNumber>
    </recommendedName>
</protein>
<dbReference type="RefSeq" id="WP_310376895.1">
    <property type="nucleotide sequence ID" value="NZ_JAVDXT010000006.1"/>
</dbReference>
<gene>
    <name evidence="10" type="ORF">J2X19_004658</name>
</gene>
<dbReference type="Pfam" id="PF13671">
    <property type="entry name" value="AAA_33"/>
    <property type="match status" value="1"/>
</dbReference>
<dbReference type="InterPro" id="IPR006001">
    <property type="entry name" value="Therm_gnt_kin"/>
</dbReference>
<dbReference type="InterPro" id="IPR027417">
    <property type="entry name" value="P-loop_NTPase"/>
</dbReference>
<evidence type="ECO:0000256" key="4">
    <source>
        <dbReference type="ARBA" id="ARBA00022679"/>
    </source>
</evidence>
<dbReference type="CDD" id="cd02021">
    <property type="entry name" value="GntK"/>
    <property type="match status" value="1"/>
</dbReference>
<evidence type="ECO:0000313" key="11">
    <source>
        <dbReference type="Proteomes" id="UP001180487"/>
    </source>
</evidence>
<dbReference type="EMBL" id="JAVDXT010000006">
    <property type="protein sequence ID" value="MDR7379956.1"/>
    <property type="molecule type" value="Genomic_DNA"/>
</dbReference>
<keyword evidence="7 9" id="KW-0067">ATP-binding</keyword>
<evidence type="ECO:0000256" key="3">
    <source>
        <dbReference type="ARBA" id="ARBA00012054"/>
    </source>
</evidence>
<name>A0ABU2CFA2_9BURK</name>
<sequence length="189" mass="20350">MAAHLADGPTCRLLVMGVAGCGKSTLAAQLAQVLGGQLIEGDDYHPATNVDKMRRGIALDDADRLPWLDLLGTRLAASSGPAVLTCSALKRSYRERLRAAVPGLRIVFMELDMEEATRRLGARQGHFFHPQLVASQFMALEPPVGEPGVFRISSMLPLPKQIEAVSNWLLSTSQAGLSMASSHSDRAYP</sequence>
<dbReference type="Gene3D" id="3.40.50.300">
    <property type="entry name" value="P-loop containing nucleotide triphosphate hydrolases"/>
    <property type="match status" value="1"/>
</dbReference>
<keyword evidence="4 9" id="KW-0808">Transferase</keyword>
<dbReference type="SUPFAM" id="SSF52540">
    <property type="entry name" value="P-loop containing nucleoside triphosphate hydrolases"/>
    <property type="match status" value="1"/>
</dbReference>
<comment type="similarity">
    <text evidence="2 9">Belongs to the gluconokinase GntK/GntV family.</text>
</comment>
<keyword evidence="11" id="KW-1185">Reference proteome</keyword>
<comment type="catalytic activity">
    <reaction evidence="8 9">
        <text>D-gluconate + ATP = 6-phospho-D-gluconate + ADP + H(+)</text>
        <dbReference type="Rhea" id="RHEA:19433"/>
        <dbReference type="ChEBI" id="CHEBI:15378"/>
        <dbReference type="ChEBI" id="CHEBI:18391"/>
        <dbReference type="ChEBI" id="CHEBI:30616"/>
        <dbReference type="ChEBI" id="CHEBI:58759"/>
        <dbReference type="ChEBI" id="CHEBI:456216"/>
        <dbReference type="EC" id="2.7.1.12"/>
    </reaction>
</comment>
<evidence type="ECO:0000256" key="1">
    <source>
        <dbReference type="ARBA" id="ARBA00004761"/>
    </source>
</evidence>
<evidence type="ECO:0000256" key="9">
    <source>
        <dbReference type="RuleBase" id="RU363066"/>
    </source>
</evidence>
<evidence type="ECO:0000313" key="10">
    <source>
        <dbReference type="EMBL" id="MDR7379956.1"/>
    </source>
</evidence>
<evidence type="ECO:0000256" key="8">
    <source>
        <dbReference type="ARBA" id="ARBA00048090"/>
    </source>
</evidence>
<dbReference type="PANTHER" id="PTHR43442:SF3">
    <property type="entry name" value="GLUCONOKINASE-RELATED"/>
    <property type="match status" value="1"/>
</dbReference>
<dbReference type="EC" id="2.7.1.12" evidence="3 9"/>